<dbReference type="EMBL" id="BONZ01000020">
    <property type="protein sequence ID" value="GIH13997.1"/>
    <property type="molecule type" value="Genomic_DNA"/>
</dbReference>
<organism evidence="1 2">
    <name type="scientific">Rugosimonospora africana</name>
    <dbReference type="NCBI Taxonomy" id="556532"/>
    <lineage>
        <taxon>Bacteria</taxon>
        <taxon>Bacillati</taxon>
        <taxon>Actinomycetota</taxon>
        <taxon>Actinomycetes</taxon>
        <taxon>Micromonosporales</taxon>
        <taxon>Micromonosporaceae</taxon>
        <taxon>Rugosimonospora</taxon>
    </lineage>
</organism>
<evidence type="ECO:0000313" key="1">
    <source>
        <dbReference type="EMBL" id="GIH13997.1"/>
    </source>
</evidence>
<dbReference type="Proteomes" id="UP000642748">
    <property type="component" value="Unassembled WGS sequence"/>
</dbReference>
<sequence>MSDTVSVWPRPDWQPTGSRAAMMLLAFSEDPLDPGDDLSASRFGLPSHAAIEQLDVRTHAREQDPGWFDEWRTDALRHIAEDDLADPASLDAARYCHSIRIEVDDPRDLGHVQVCWAVASWLMTRGCRAILDGFACRWWDRDAVSRLSPGRPFALDDEVRFICETEATPGFGHAMHTRGMLKFARPDVICGVEPSAIGLMERVLRRLARMQADGAVIPVGQRLRADESHTFVIEAYRPGANGPQVHLNNDALLVTAA</sequence>
<proteinExistence type="predicted"/>
<dbReference type="RefSeq" id="WP_203917665.1">
    <property type="nucleotide sequence ID" value="NZ_BONZ01000020.1"/>
</dbReference>
<keyword evidence="2" id="KW-1185">Reference proteome</keyword>
<evidence type="ECO:0008006" key="3">
    <source>
        <dbReference type="Google" id="ProtNLM"/>
    </source>
</evidence>
<gene>
    <name evidence="1" type="ORF">Raf01_21690</name>
</gene>
<evidence type="ECO:0000313" key="2">
    <source>
        <dbReference type="Proteomes" id="UP000642748"/>
    </source>
</evidence>
<reference evidence="1" key="1">
    <citation type="submission" date="2021-01" db="EMBL/GenBank/DDBJ databases">
        <title>Whole genome shotgun sequence of Rugosimonospora africana NBRC 104875.</title>
        <authorList>
            <person name="Komaki H."/>
            <person name="Tamura T."/>
        </authorList>
    </citation>
    <scope>NUCLEOTIDE SEQUENCE</scope>
    <source>
        <strain evidence="1">NBRC 104875</strain>
    </source>
</reference>
<dbReference type="AlphaFoldDB" id="A0A8J3QPR3"/>
<accession>A0A8J3QPR3</accession>
<name>A0A8J3QPR3_9ACTN</name>
<protein>
    <recommendedName>
        <fullName evidence="3">DUF4261 domain-containing protein</fullName>
    </recommendedName>
</protein>
<comment type="caution">
    <text evidence="1">The sequence shown here is derived from an EMBL/GenBank/DDBJ whole genome shotgun (WGS) entry which is preliminary data.</text>
</comment>